<organism evidence="8 9">
    <name type="scientific">Verrucomicrobia subdivision 6 bacterium BACL9 MAG-120507-bin52</name>
    <dbReference type="NCBI Taxonomy" id="1655590"/>
    <lineage>
        <taxon>Bacteria</taxon>
        <taxon>Pseudomonadati</taxon>
        <taxon>Verrucomicrobiota</taxon>
        <taxon>Verrucomicrobiia</taxon>
        <taxon>Verrucomicrobiales</taxon>
        <taxon>Verrucomicrobia subdivision 6</taxon>
    </lineage>
</organism>
<evidence type="ECO:0000256" key="2">
    <source>
        <dbReference type="ARBA" id="ARBA00009399"/>
    </source>
</evidence>
<evidence type="ECO:0000313" key="9">
    <source>
        <dbReference type="Proteomes" id="UP000051269"/>
    </source>
</evidence>
<dbReference type="GO" id="GO:0005886">
    <property type="term" value="C:plasma membrane"/>
    <property type="evidence" value="ECO:0007669"/>
    <property type="project" value="TreeGrafter"/>
</dbReference>
<evidence type="ECO:0000256" key="1">
    <source>
        <dbReference type="ARBA" id="ARBA00004141"/>
    </source>
</evidence>
<dbReference type="AlphaFoldDB" id="A0A0R2RHS4"/>
<comment type="similarity">
    <text evidence="2">Belongs to the GtrA family.</text>
</comment>
<protein>
    <recommendedName>
        <fullName evidence="7">GtrA/DPMS transmembrane domain-containing protein</fullName>
    </recommendedName>
</protein>
<dbReference type="GO" id="GO:0000271">
    <property type="term" value="P:polysaccharide biosynthetic process"/>
    <property type="evidence" value="ECO:0007669"/>
    <property type="project" value="InterPro"/>
</dbReference>
<keyword evidence="5 6" id="KW-0472">Membrane</keyword>
<feature type="transmembrane region" description="Helical" evidence="6">
    <location>
        <begin position="100"/>
        <end position="120"/>
    </location>
</feature>
<dbReference type="Proteomes" id="UP000051269">
    <property type="component" value="Unassembled WGS sequence"/>
</dbReference>
<comment type="subcellular location">
    <subcellularLocation>
        <location evidence="1">Membrane</location>
        <topology evidence="1">Multi-pass membrane protein</topology>
    </subcellularLocation>
</comment>
<sequence>MAPLAQPRPKTHAAPRPFPQEIARILRFGIVGGAGTLLNALLMWGLLSLGNDLLGLNPSGHRVATAAALLAWLVCCGVNFLLNSAWTFHAWPPSWKKAQHYYFSAALALVFQLLLLNFLLFLLETNRPIETAVLNAVAVATGALLNYLLASLWVFRR</sequence>
<accession>A0A0R2RHS4</accession>
<dbReference type="Pfam" id="PF04138">
    <property type="entry name" value="GtrA_DPMS_TM"/>
    <property type="match status" value="1"/>
</dbReference>
<evidence type="ECO:0000313" key="8">
    <source>
        <dbReference type="EMBL" id="KRO62101.1"/>
    </source>
</evidence>
<feature type="transmembrane region" description="Helical" evidence="6">
    <location>
        <begin position="25"/>
        <end position="47"/>
    </location>
</feature>
<keyword evidence="4 6" id="KW-1133">Transmembrane helix</keyword>
<feature type="domain" description="GtrA/DPMS transmembrane" evidence="7">
    <location>
        <begin position="27"/>
        <end position="155"/>
    </location>
</feature>
<evidence type="ECO:0000256" key="3">
    <source>
        <dbReference type="ARBA" id="ARBA00022692"/>
    </source>
</evidence>
<evidence type="ECO:0000259" key="7">
    <source>
        <dbReference type="Pfam" id="PF04138"/>
    </source>
</evidence>
<evidence type="ECO:0000256" key="5">
    <source>
        <dbReference type="ARBA" id="ARBA00023136"/>
    </source>
</evidence>
<comment type="caution">
    <text evidence="8">The sequence shown here is derived from an EMBL/GenBank/DDBJ whole genome shotgun (WGS) entry which is preliminary data.</text>
</comment>
<feature type="transmembrane region" description="Helical" evidence="6">
    <location>
        <begin position="132"/>
        <end position="155"/>
    </location>
</feature>
<gene>
    <name evidence="8" type="ORF">ABR82_08940</name>
</gene>
<evidence type="ECO:0000256" key="4">
    <source>
        <dbReference type="ARBA" id="ARBA00022989"/>
    </source>
</evidence>
<reference evidence="8 9" key="1">
    <citation type="submission" date="2015-10" db="EMBL/GenBank/DDBJ databases">
        <title>Metagenome-Assembled Genomes uncover a global brackish microbiome.</title>
        <authorList>
            <person name="Hugerth L.W."/>
            <person name="Larsson J."/>
            <person name="Alneberg J."/>
            <person name="Lindh M.V."/>
            <person name="Legrand C."/>
            <person name="Pinhassi J."/>
            <person name="Andersson A.F."/>
        </authorList>
    </citation>
    <scope>NUCLEOTIDE SEQUENCE [LARGE SCALE GENOMIC DNA]</scope>
    <source>
        <strain evidence="8">BACL18 MAG-120507-bin52</strain>
    </source>
</reference>
<name>A0A0R2RHS4_9BACT</name>
<dbReference type="EMBL" id="LIBO01000135">
    <property type="protein sequence ID" value="KRO62101.1"/>
    <property type="molecule type" value="Genomic_DNA"/>
</dbReference>
<dbReference type="PANTHER" id="PTHR38459:SF1">
    <property type="entry name" value="PROPHAGE BACTOPRENOL-LINKED GLUCOSE TRANSLOCASE HOMOLOG"/>
    <property type="match status" value="1"/>
</dbReference>
<dbReference type="InterPro" id="IPR051401">
    <property type="entry name" value="GtrA_CellWall_Glycosyl"/>
</dbReference>
<dbReference type="PANTHER" id="PTHR38459">
    <property type="entry name" value="PROPHAGE BACTOPRENOL-LINKED GLUCOSE TRANSLOCASE HOMOLOG"/>
    <property type="match status" value="1"/>
</dbReference>
<keyword evidence="3 6" id="KW-0812">Transmembrane</keyword>
<proteinExistence type="inferred from homology"/>
<dbReference type="InterPro" id="IPR007267">
    <property type="entry name" value="GtrA_DPMS_TM"/>
</dbReference>
<feature type="transmembrane region" description="Helical" evidence="6">
    <location>
        <begin position="67"/>
        <end position="88"/>
    </location>
</feature>
<evidence type="ECO:0000256" key="6">
    <source>
        <dbReference type="SAM" id="Phobius"/>
    </source>
</evidence>